<comment type="similarity">
    <text evidence="9">Belongs to the TatB family.</text>
</comment>
<feature type="compositionally biased region" description="Basic and acidic residues" evidence="10">
    <location>
        <begin position="100"/>
        <end position="109"/>
    </location>
</feature>
<dbReference type="InterPro" id="IPR018448">
    <property type="entry name" value="TatB"/>
</dbReference>
<keyword evidence="5 9" id="KW-0653">Protein transport</keyword>
<evidence type="ECO:0000256" key="2">
    <source>
        <dbReference type="ARBA" id="ARBA00022448"/>
    </source>
</evidence>
<dbReference type="InterPro" id="IPR003369">
    <property type="entry name" value="TatA/B/E"/>
</dbReference>
<keyword evidence="2 9" id="KW-0813">Transport</keyword>
<dbReference type="NCBIfam" id="TIGR01410">
    <property type="entry name" value="tatB"/>
    <property type="match status" value="1"/>
</dbReference>
<feature type="compositionally biased region" description="Polar residues" evidence="10">
    <location>
        <begin position="90"/>
        <end position="99"/>
    </location>
</feature>
<dbReference type="Pfam" id="PF02416">
    <property type="entry name" value="TatA_B_E"/>
    <property type="match status" value="1"/>
</dbReference>
<dbReference type="PANTHER" id="PTHR33162">
    <property type="entry name" value="SEC-INDEPENDENT PROTEIN TRANSLOCASE PROTEIN TATA, CHLOROPLASTIC"/>
    <property type="match status" value="1"/>
</dbReference>
<organism evidence="11 12">
    <name type="scientific">Malaciobacter marinus</name>
    <dbReference type="NCBI Taxonomy" id="505249"/>
    <lineage>
        <taxon>Bacteria</taxon>
        <taxon>Pseudomonadati</taxon>
        <taxon>Campylobacterota</taxon>
        <taxon>Epsilonproteobacteria</taxon>
        <taxon>Campylobacterales</taxon>
        <taxon>Arcobacteraceae</taxon>
        <taxon>Malaciobacter</taxon>
    </lineage>
</organism>
<comment type="subcellular location">
    <subcellularLocation>
        <location evidence="9">Cell membrane</location>
        <topology evidence="9">Single-pass membrane protein</topology>
    </subcellularLocation>
    <subcellularLocation>
        <location evidence="1">Membrane</location>
        <topology evidence="1">Single-pass membrane protein</topology>
    </subcellularLocation>
</comment>
<dbReference type="RefSeq" id="WP_099333348.1">
    <property type="nucleotide sequence ID" value="NZ_PTIW01000001.1"/>
</dbReference>
<evidence type="ECO:0000256" key="3">
    <source>
        <dbReference type="ARBA" id="ARBA00022475"/>
    </source>
</evidence>
<dbReference type="PANTHER" id="PTHR33162:SF1">
    <property type="entry name" value="SEC-INDEPENDENT PROTEIN TRANSLOCASE PROTEIN TATA, CHLOROPLASTIC"/>
    <property type="match status" value="1"/>
</dbReference>
<reference evidence="11 12" key="1">
    <citation type="submission" date="2018-02" db="EMBL/GenBank/DDBJ databases">
        <title>Subsurface microbial communities from deep shales in Ohio and West Virginia, USA.</title>
        <authorList>
            <person name="Wrighton K."/>
        </authorList>
    </citation>
    <scope>NUCLEOTIDE SEQUENCE [LARGE SCALE GENOMIC DNA]</scope>
    <source>
        <strain evidence="11 12">MARC-MIP3H16</strain>
    </source>
</reference>
<keyword evidence="7 9" id="KW-0811">Translocation</keyword>
<protein>
    <recommendedName>
        <fullName evidence="9">Sec-independent protein translocase protein TatB homolog</fullName>
    </recommendedName>
</protein>
<evidence type="ECO:0000256" key="9">
    <source>
        <dbReference type="HAMAP-Rule" id="MF_00237"/>
    </source>
</evidence>
<feature type="compositionally biased region" description="Basic and acidic residues" evidence="10">
    <location>
        <begin position="119"/>
        <end position="164"/>
    </location>
</feature>
<evidence type="ECO:0000256" key="10">
    <source>
        <dbReference type="SAM" id="MobiDB-lite"/>
    </source>
</evidence>
<dbReference type="GO" id="GO:0033281">
    <property type="term" value="C:TAT protein transport complex"/>
    <property type="evidence" value="ECO:0007669"/>
    <property type="project" value="UniProtKB-UniRule"/>
</dbReference>
<dbReference type="PRINTS" id="PR01506">
    <property type="entry name" value="TATBPROTEIN"/>
</dbReference>
<evidence type="ECO:0000313" key="12">
    <source>
        <dbReference type="Proteomes" id="UP000239861"/>
    </source>
</evidence>
<feature type="region of interest" description="Disordered" evidence="10">
    <location>
        <begin position="83"/>
        <end position="164"/>
    </location>
</feature>
<dbReference type="Proteomes" id="UP000239861">
    <property type="component" value="Unassembled WGS sequence"/>
</dbReference>
<comment type="caution">
    <text evidence="11">The sequence shown here is derived from an EMBL/GenBank/DDBJ whole genome shotgun (WGS) entry which is preliminary data.</text>
</comment>
<evidence type="ECO:0000256" key="6">
    <source>
        <dbReference type="ARBA" id="ARBA00022989"/>
    </source>
</evidence>
<sequence length="164" mass="18599">MFGMGFFEITLVAVIAIIALGPEKLPKAMVEIARFLKKFKSGVEDAKSTLDNELSISEMREEANKFKAQIEDAKSSVNVNNMDLGLNDIMNDTNSQENEVASKKELTSKKEKKKKKKSQEKDEIKNLETDQEKEISTKDEVSKDEDPSNKFKVKFDDEKVKEDS</sequence>
<accession>A0AB37A0J3</accession>
<keyword evidence="3 9" id="KW-1003">Cell membrane</keyword>
<dbReference type="Gene3D" id="1.20.5.3310">
    <property type="match status" value="1"/>
</dbReference>
<evidence type="ECO:0000256" key="5">
    <source>
        <dbReference type="ARBA" id="ARBA00022927"/>
    </source>
</evidence>
<name>A0AB37A0J3_9BACT</name>
<keyword evidence="8 9" id="KW-0472">Membrane</keyword>
<dbReference type="HAMAP" id="MF_00237">
    <property type="entry name" value="TatB"/>
    <property type="match status" value="1"/>
</dbReference>
<evidence type="ECO:0000256" key="1">
    <source>
        <dbReference type="ARBA" id="ARBA00004167"/>
    </source>
</evidence>
<evidence type="ECO:0000313" key="11">
    <source>
        <dbReference type="EMBL" id="PPK62884.1"/>
    </source>
</evidence>
<evidence type="ECO:0000256" key="7">
    <source>
        <dbReference type="ARBA" id="ARBA00023010"/>
    </source>
</evidence>
<dbReference type="AlphaFoldDB" id="A0AB37A0J3"/>
<dbReference type="EMBL" id="PTIW01000001">
    <property type="protein sequence ID" value="PPK62884.1"/>
    <property type="molecule type" value="Genomic_DNA"/>
</dbReference>
<dbReference type="GO" id="GO:0043953">
    <property type="term" value="P:protein transport by the Tat complex"/>
    <property type="evidence" value="ECO:0007669"/>
    <property type="project" value="UniProtKB-UniRule"/>
</dbReference>
<keyword evidence="4 9" id="KW-0812">Transmembrane</keyword>
<proteinExistence type="inferred from homology"/>
<dbReference type="GO" id="GO:0008320">
    <property type="term" value="F:protein transmembrane transporter activity"/>
    <property type="evidence" value="ECO:0007669"/>
    <property type="project" value="UniProtKB-UniRule"/>
</dbReference>
<evidence type="ECO:0000256" key="8">
    <source>
        <dbReference type="ARBA" id="ARBA00023136"/>
    </source>
</evidence>
<gene>
    <name evidence="11" type="ORF">B0F89_10182</name>
</gene>
<evidence type="ECO:0000256" key="4">
    <source>
        <dbReference type="ARBA" id="ARBA00022692"/>
    </source>
</evidence>
<keyword evidence="6 9" id="KW-1133">Transmembrane helix</keyword>